<dbReference type="CDD" id="cd07185">
    <property type="entry name" value="OmpA_C-like"/>
    <property type="match status" value="1"/>
</dbReference>
<dbReference type="InterPro" id="IPR036737">
    <property type="entry name" value="OmpA-like_sf"/>
</dbReference>
<evidence type="ECO:0000256" key="5">
    <source>
        <dbReference type="SAM" id="MobiDB-lite"/>
    </source>
</evidence>
<dbReference type="AlphaFoldDB" id="A0A928UVW6"/>
<dbReference type="Gene3D" id="3.30.1330.60">
    <property type="entry name" value="OmpA-like domain"/>
    <property type="match status" value="1"/>
</dbReference>
<keyword evidence="6" id="KW-0812">Transmembrane</keyword>
<protein>
    <submittedName>
        <fullName evidence="8">Flagellar motor protein MotB</fullName>
    </submittedName>
</protein>
<keyword evidence="8" id="KW-0966">Cell projection</keyword>
<evidence type="ECO:0000313" key="9">
    <source>
        <dbReference type="Proteomes" id="UP000616201"/>
    </source>
</evidence>
<dbReference type="PANTHER" id="PTHR30329">
    <property type="entry name" value="STATOR ELEMENT OF FLAGELLAR MOTOR COMPLEX"/>
    <property type="match status" value="1"/>
</dbReference>
<dbReference type="InterPro" id="IPR050330">
    <property type="entry name" value="Bact_OuterMem_StrucFunc"/>
</dbReference>
<dbReference type="InterPro" id="IPR006664">
    <property type="entry name" value="OMP_bac"/>
</dbReference>
<evidence type="ECO:0000256" key="6">
    <source>
        <dbReference type="SAM" id="Phobius"/>
    </source>
</evidence>
<dbReference type="GO" id="GO:0009279">
    <property type="term" value="C:cell outer membrane"/>
    <property type="evidence" value="ECO:0007669"/>
    <property type="project" value="UniProtKB-SubCell"/>
</dbReference>
<dbReference type="EMBL" id="PRDK01000001">
    <property type="protein sequence ID" value="MBE8712491.1"/>
    <property type="molecule type" value="Genomic_DNA"/>
</dbReference>
<organism evidence="8 9">
    <name type="scientific">Sphingobacterium hungaricum</name>
    <dbReference type="NCBI Taxonomy" id="2082723"/>
    <lineage>
        <taxon>Bacteria</taxon>
        <taxon>Pseudomonadati</taxon>
        <taxon>Bacteroidota</taxon>
        <taxon>Sphingobacteriia</taxon>
        <taxon>Sphingobacteriales</taxon>
        <taxon>Sphingobacteriaceae</taxon>
        <taxon>Sphingobacterium</taxon>
    </lineage>
</organism>
<dbReference type="SUPFAM" id="SSF103088">
    <property type="entry name" value="OmpA-like"/>
    <property type="match status" value="1"/>
</dbReference>
<feature type="region of interest" description="Disordered" evidence="5">
    <location>
        <begin position="461"/>
        <end position="488"/>
    </location>
</feature>
<keyword evidence="6" id="KW-1133">Transmembrane helix</keyword>
<dbReference type="InterPro" id="IPR009282">
    <property type="entry name" value="DUF937"/>
</dbReference>
<sequence length="488" mass="52970">MENNLIQTAKSYINDEALNRIAQSTGESTESLKSGLDAIIPSIFLALQNQSGTGLSGILEQVKSYFSTHDFQQSFAEPTDDPTLDQAADRAKENSLLHTLFGNNIDTVVSTLSNFLHLKSSSVKDLARLALPAVFGSLTANGTNWNSSSITNLLDEHKSNFASAIPSSIGLAAFGTSYANLEPDIPIIPPVVDSEKVDSPPTTPPIDVDHPVPPVTPVDPTPLAKEPVIDPVKDVVVNDSVIAQAVEEKHHERVQRKAAEEPPFVHTPESVKKNSRGAGYWWLLIPILLIVAWMVFGKGCSNDKPTSTVDTSSSANSVAIVDSGMNNDSIASRQDVTIALPNGENLNAYASGIEENLVAFLNSDYKSLSDEELKNKWFDFDYLNFETETATITEDSRNQLQNLNKILKAYPDAKIKIGGYTDKTGNEAYNKKLSLDRANAVKTFLTAEGSGAQVIDTEGYGSEHAKYEASAPESDRITDRRISVSVRK</sequence>
<keyword evidence="3" id="KW-0998">Cell outer membrane</keyword>
<proteinExistence type="predicted"/>
<evidence type="ECO:0000313" key="8">
    <source>
        <dbReference type="EMBL" id="MBE8712491.1"/>
    </source>
</evidence>
<dbReference type="PRINTS" id="PR01021">
    <property type="entry name" value="OMPADOMAIN"/>
</dbReference>
<keyword evidence="8" id="KW-0282">Flagellum</keyword>
<feature type="compositionally biased region" description="Basic and acidic residues" evidence="5">
    <location>
        <begin position="461"/>
        <end position="482"/>
    </location>
</feature>
<dbReference type="RefSeq" id="WP_196934824.1">
    <property type="nucleotide sequence ID" value="NZ_MU158698.1"/>
</dbReference>
<keyword evidence="8" id="KW-0969">Cilium</keyword>
<evidence type="ECO:0000256" key="2">
    <source>
        <dbReference type="ARBA" id="ARBA00023136"/>
    </source>
</evidence>
<feature type="transmembrane region" description="Helical" evidence="6">
    <location>
        <begin position="279"/>
        <end position="296"/>
    </location>
</feature>
<keyword evidence="2 4" id="KW-0472">Membrane</keyword>
<evidence type="ECO:0000256" key="3">
    <source>
        <dbReference type="ARBA" id="ARBA00023237"/>
    </source>
</evidence>
<evidence type="ECO:0000256" key="1">
    <source>
        <dbReference type="ARBA" id="ARBA00004442"/>
    </source>
</evidence>
<comment type="caution">
    <text evidence="8">The sequence shown here is derived from an EMBL/GenBank/DDBJ whole genome shotgun (WGS) entry which is preliminary data.</text>
</comment>
<feature type="domain" description="OmpA-like" evidence="7">
    <location>
        <begin position="372"/>
        <end position="488"/>
    </location>
</feature>
<accession>A0A928UVW6</accession>
<name>A0A928UVW6_9SPHI</name>
<evidence type="ECO:0000256" key="4">
    <source>
        <dbReference type="PROSITE-ProRule" id="PRU00473"/>
    </source>
</evidence>
<keyword evidence="9" id="KW-1185">Reference proteome</keyword>
<comment type="subcellular location">
    <subcellularLocation>
        <location evidence="1">Cell outer membrane</location>
    </subcellularLocation>
</comment>
<dbReference type="Pfam" id="PF00691">
    <property type="entry name" value="OmpA"/>
    <property type="match status" value="1"/>
</dbReference>
<dbReference type="PANTHER" id="PTHR30329:SF21">
    <property type="entry name" value="LIPOPROTEIN YIAD-RELATED"/>
    <property type="match status" value="1"/>
</dbReference>
<evidence type="ECO:0000259" key="7">
    <source>
        <dbReference type="PROSITE" id="PS51123"/>
    </source>
</evidence>
<dbReference type="Pfam" id="PF06078">
    <property type="entry name" value="DUF937"/>
    <property type="match status" value="1"/>
</dbReference>
<dbReference type="PROSITE" id="PS51123">
    <property type="entry name" value="OMPA_2"/>
    <property type="match status" value="1"/>
</dbReference>
<dbReference type="Proteomes" id="UP000616201">
    <property type="component" value="Unassembled WGS sequence"/>
</dbReference>
<dbReference type="InterPro" id="IPR006665">
    <property type="entry name" value="OmpA-like"/>
</dbReference>
<reference evidence="8" key="1">
    <citation type="submission" date="2018-02" db="EMBL/GenBank/DDBJ databases">
        <authorList>
            <person name="Vasarhelyi B.M."/>
            <person name="Deshmukh S."/>
            <person name="Balint B."/>
            <person name="Kukolya J."/>
        </authorList>
    </citation>
    <scope>NUCLEOTIDE SEQUENCE</scope>
    <source>
        <strain evidence="8">KB22</strain>
    </source>
</reference>
<gene>
    <name evidence="8" type="ORF">C4F49_02200</name>
</gene>